<feature type="region of interest" description="Disordered" evidence="1">
    <location>
        <begin position="27"/>
        <end position="89"/>
    </location>
</feature>
<name>A0A6G0WTN0_APHCR</name>
<evidence type="ECO:0000313" key="3">
    <source>
        <dbReference type="Proteomes" id="UP000478052"/>
    </source>
</evidence>
<feature type="compositionally biased region" description="Low complexity" evidence="1">
    <location>
        <begin position="69"/>
        <end position="84"/>
    </location>
</feature>
<feature type="compositionally biased region" description="Polar residues" evidence="1">
    <location>
        <begin position="58"/>
        <end position="68"/>
    </location>
</feature>
<dbReference type="AlphaFoldDB" id="A0A6G0WTN0"/>
<comment type="caution">
    <text evidence="2">The sequence shown here is derived from an EMBL/GenBank/DDBJ whole genome shotgun (WGS) entry which is preliminary data.</text>
</comment>
<evidence type="ECO:0000313" key="2">
    <source>
        <dbReference type="EMBL" id="KAF0730798.1"/>
    </source>
</evidence>
<reference evidence="2 3" key="1">
    <citation type="submission" date="2019-08" db="EMBL/GenBank/DDBJ databases">
        <title>Whole genome of Aphis craccivora.</title>
        <authorList>
            <person name="Voronova N.V."/>
            <person name="Shulinski R.S."/>
            <person name="Bandarenka Y.V."/>
            <person name="Zhorov D.G."/>
            <person name="Warner D."/>
        </authorList>
    </citation>
    <scope>NUCLEOTIDE SEQUENCE [LARGE SCALE GENOMIC DNA]</scope>
    <source>
        <strain evidence="2">180601</strain>
        <tissue evidence="2">Whole Body</tissue>
    </source>
</reference>
<proteinExistence type="predicted"/>
<protein>
    <submittedName>
        <fullName evidence="2">BED-type domain-containing protein</fullName>
    </submittedName>
</protein>
<feature type="compositionally biased region" description="Low complexity" evidence="1">
    <location>
        <begin position="29"/>
        <end position="50"/>
    </location>
</feature>
<organism evidence="2 3">
    <name type="scientific">Aphis craccivora</name>
    <name type="common">Cowpea aphid</name>
    <dbReference type="NCBI Taxonomy" id="307492"/>
    <lineage>
        <taxon>Eukaryota</taxon>
        <taxon>Metazoa</taxon>
        <taxon>Ecdysozoa</taxon>
        <taxon>Arthropoda</taxon>
        <taxon>Hexapoda</taxon>
        <taxon>Insecta</taxon>
        <taxon>Pterygota</taxon>
        <taxon>Neoptera</taxon>
        <taxon>Paraneoptera</taxon>
        <taxon>Hemiptera</taxon>
        <taxon>Sternorrhyncha</taxon>
        <taxon>Aphidomorpha</taxon>
        <taxon>Aphidoidea</taxon>
        <taxon>Aphididae</taxon>
        <taxon>Aphidini</taxon>
        <taxon>Aphis</taxon>
        <taxon>Aphis</taxon>
    </lineage>
</organism>
<dbReference type="OrthoDB" id="6620444at2759"/>
<sequence length="240" mass="27179">MHSFIKNVPMKRKTTDSQELETIEEILDNSEANINSEDNIENNEGNGNIEDNIDKSESISNLKNLNAQPSTSSSSYKRPSIPTSVPTTKRKKIAQVTSLVNEIRSIKDDLKNIPEYENNMPDENEHGIFGKFVASQLKHLSPTQCIMARDQINAVLSRCRLQDLNYGNTTFSFQTPFYNSSDSNITSNSVPTSQTEGSILSTTEYQDNSNLENQINDINYNDYNDNPIMRAFKDAYKYKP</sequence>
<accession>A0A6G0WTN0</accession>
<dbReference type="EMBL" id="VUJU01008439">
    <property type="protein sequence ID" value="KAF0730798.1"/>
    <property type="molecule type" value="Genomic_DNA"/>
</dbReference>
<dbReference type="Proteomes" id="UP000478052">
    <property type="component" value="Unassembled WGS sequence"/>
</dbReference>
<gene>
    <name evidence="2" type="ORF">FWK35_00032257</name>
</gene>
<feature type="region of interest" description="Disordered" evidence="1">
    <location>
        <begin position="1"/>
        <end position="20"/>
    </location>
</feature>
<evidence type="ECO:0000256" key="1">
    <source>
        <dbReference type="SAM" id="MobiDB-lite"/>
    </source>
</evidence>
<keyword evidence="3" id="KW-1185">Reference proteome</keyword>